<dbReference type="AlphaFoldDB" id="A0A1F5LUG3"/>
<dbReference type="PANTHER" id="PTHR31845:SF17">
    <property type="entry name" value="ZN(II)2CYS6 TRANSCRIPTION FACTOR (EUROFUNG)"/>
    <property type="match status" value="1"/>
</dbReference>
<evidence type="ECO:0008006" key="9">
    <source>
        <dbReference type="Google" id="ProtNLM"/>
    </source>
</evidence>
<protein>
    <recommendedName>
        <fullName evidence="9">Transcription factor domain-containing protein</fullName>
    </recommendedName>
</protein>
<dbReference type="Proteomes" id="UP000177622">
    <property type="component" value="Unassembled WGS sequence"/>
</dbReference>
<keyword evidence="5" id="KW-0539">Nucleus</keyword>
<comment type="caution">
    <text evidence="7">The sequence shown here is derived from an EMBL/GenBank/DDBJ whole genome shotgun (WGS) entry which is preliminary data.</text>
</comment>
<feature type="region of interest" description="Disordered" evidence="6">
    <location>
        <begin position="1"/>
        <end position="52"/>
    </location>
</feature>
<keyword evidence="8" id="KW-1185">Reference proteome</keyword>
<dbReference type="GO" id="GO:0000981">
    <property type="term" value="F:DNA-binding transcription factor activity, RNA polymerase II-specific"/>
    <property type="evidence" value="ECO:0007669"/>
    <property type="project" value="TreeGrafter"/>
</dbReference>
<comment type="subcellular location">
    <subcellularLocation>
        <location evidence="1">Nucleus</location>
    </subcellularLocation>
</comment>
<keyword evidence="4" id="KW-0804">Transcription</keyword>
<dbReference type="STRING" id="1835702.A0A1F5LUG3"/>
<dbReference type="CDD" id="cd12148">
    <property type="entry name" value="fungal_TF_MHR"/>
    <property type="match status" value="1"/>
</dbReference>
<feature type="region of interest" description="Disordered" evidence="6">
    <location>
        <begin position="114"/>
        <end position="133"/>
    </location>
</feature>
<dbReference type="GO" id="GO:0000976">
    <property type="term" value="F:transcription cis-regulatory region binding"/>
    <property type="evidence" value="ECO:0007669"/>
    <property type="project" value="TreeGrafter"/>
</dbReference>
<dbReference type="RefSeq" id="XP_022492239.1">
    <property type="nucleotide sequence ID" value="XM_022627313.1"/>
</dbReference>
<dbReference type="PANTHER" id="PTHR31845">
    <property type="entry name" value="FINGER DOMAIN PROTEIN, PUTATIVE-RELATED"/>
    <property type="match status" value="1"/>
</dbReference>
<organism evidence="7 8">
    <name type="scientific">Penicillium arizonense</name>
    <dbReference type="NCBI Taxonomy" id="1835702"/>
    <lineage>
        <taxon>Eukaryota</taxon>
        <taxon>Fungi</taxon>
        <taxon>Dikarya</taxon>
        <taxon>Ascomycota</taxon>
        <taxon>Pezizomycotina</taxon>
        <taxon>Eurotiomycetes</taxon>
        <taxon>Eurotiomycetidae</taxon>
        <taxon>Eurotiales</taxon>
        <taxon>Aspergillaceae</taxon>
        <taxon>Penicillium</taxon>
    </lineage>
</organism>
<keyword evidence="2" id="KW-0805">Transcription regulation</keyword>
<evidence type="ECO:0000313" key="8">
    <source>
        <dbReference type="Proteomes" id="UP000177622"/>
    </source>
</evidence>
<reference evidence="7 8" key="1">
    <citation type="journal article" date="2016" name="Sci. Rep.">
        <title>Penicillium arizonense, a new, genome sequenced fungal species, reveals a high chemical diversity in secreted metabolites.</title>
        <authorList>
            <person name="Grijseels S."/>
            <person name="Nielsen J.C."/>
            <person name="Randelovic M."/>
            <person name="Nielsen J."/>
            <person name="Nielsen K.F."/>
            <person name="Workman M."/>
            <person name="Frisvad J.C."/>
        </authorList>
    </citation>
    <scope>NUCLEOTIDE SEQUENCE [LARGE SCALE GENOMIC DNA]</scope>
    <source>
        <strain evidence="7 8">CBS 141311</strain>
    </source>
</reference>
<keyword evidence="3" id="KW-0238">DNA-binding</keyword>
<proteinExistence type="predicted"/>
<evidence type="ECO:0000313" key="7">
    <source>
        <dbReference type="EMBL" id="OGE56812.1"/>
    </source>
</evidence>
<evidence type="ECO:0000256" key="3">
    <source>
        <dbReference type="ARBA" id="ARBA00023125"/>
    </source>
</evidence>
<sequence length="701" mass="78089">MENQAESLHEIVRLPVNQQSTSQLVPSRGSKEKTGYNVSSPPLEETYAISTPSNYRERNFELRGASVHEVSSSSAQLPRSDQESISNPLALLADASDAARLLECSSLPTHTSHALAEDLSPTQRPGDRVTGSLGSRLLQRPGYISLGLQLNRRCLEDGLDALMLPVQRERQYPKYFKVPTYNHPCDVGPDLDPVDLGLVTMEEASYLFPVYFTQLHPINGILDPVLHTPQFVRSRSSLLFTWILALTAQFDHGSASIAKRLRLHGEKLSNYVHTSGFKSVEIVQGYYISLLSATPAKTLAEERSWLYTMYAIGVAMELGLDQDARPKVSLISMPTSPNQNMRSSVTASGSEKLKGHELLEGSAEASAYNQRLNRNRERTWLRILLWERANSAAYGRTNSFPETALTRGIESWWLHPLADSADRHTCAFIALRKKLASLHVKLRDQAQLATSNSQRIKELVDTSLQPWCNVWLPYSVNLPSSHSEKMSEIFLRYVYLHGRLWTLSIALQDTMCGGLNMVAIREDCFEAAVKICEVAVQDLQAFGEPLYGMLAPTWAMICYAAVLTLKLFPTIYGARPECQVELFALLGQVALQLERAGTTPSHRFGIAALLGQHLMMILRAKSWNLQGQIQPSMPYGQRSHDAPGITSQEEGADQARPCESYMSEYDPFLAATDITFDDDPTEEIFADMFREIFGPGFGGVL</sequence>
<feature type="region of interest" description="Disordered" evidence="6">
    <location>
        <begin position="634"/>
        <end position="656"/>
    </location>
</feature>
<dbReference type="EMBL" id="LXJU01000002">
    <property type="protein sequence ID" value="OGE56812.1"/>
    <property type="molecule type" value="Genomic_DNA"/>
</dbReference>
<evidence type="ECO:0000256" key="5">
    <source>
        <dbReference type="ARBA" id="ARBA00023242"/>
    </source>
</evidence>
<evidence type="ECO:0000256" key="1">
    <source>
        <dbReference type="ARBA" id="ARBA00004123"/>
    </source>
</evidence>
<dbReference type="GO" id="GO:0005634">
    <property type="term" value="C:nucleus"/>
    <property type="evidence" value="ECO:0007669"/>
    <property type="project" value="UniProtKB-SubCell"/>
</dbReference>
<accession>A0A1F5LUG3</accession>
<dbReference type="InterPro" id="IPR051089">
    <property type="entry name" value="prtT"/>
</dbReference>
<feature type="compositionally biased region" description="Polar residues" evidence="6">
    <location>
        <begin position="16"/>
        <end position="25"/>
    </location>
</feature>
<gene>
    <name evidence="7" type="ORF">PENARI_c002G02491</name>
</gene>
<dbReference type="GeneID" id="34572047"/>
<evidence type="ECO:0000256" key="2">
    <source>
        <dbReference type="ARBA" id="ARBA00023015"/>
    </source>
</evidence>
<evidence type="ECO:0000256" key="4">
    <source>
        <dbReference type="ARBA" id="ARBA00023163"/>
    </source>
</evidence>
<dbReference type="OrthoDB" id="3163292at2759"/>
<name>A0A1F5LUG3_PENAI</name>
<evidence type="ECO:0000256" key="6">
    <source>
        <dbReference type="SAM" id="MobiDB-lite"/>
    </source>
</evidence>